<name>A0ABS1K307_9MICC</name>
<dbReference type="PANTHER" id="PTHR46401:SF2">
    <property type="entry name" value="GLYCOSYLTRANSFERASE WBBK-RELATED"/>
    <property type="match status" value="1"/>
</dbReference>
<dbReference type="RefSeq" id="WP_189693088.1">
    <property type="nucleotide sequence ID" value="NZ_BNCM01000004.1"/>
</dbReference>
<proteinExistence type="predicted"/>
<dbReference type="SUPFAM" id="SSF53756">
    <property type="entry name" value="UDP-Glycosyltransferase/glycogen phosphorylase"/>
    <property type="match status" value="1"/>
</dbReference>
<dbReference type="Gene3D" id="3.40.50.2000">
    <property type="entry name" value="Glycogen Phosphorylase B"/>
    <property type="match status" value="1"/>
</dbReference>
<dbReference type="InterPro" id="IPR055259">
    <property type="entry name" value="YkvP/CgeB_Glyco_trans-like"/>
</dbReference>
<gene>
    <name evidence="3" type="ORF">JJE72_04065</name>
</gene>
<dbReference type="EMBL" id="JAERRC010000012">
    <property type="protein sequence ID" value="MBL0704681.1"/>
    <property type="molecule type" value="Genomic_DNA"/>
</dbReference>
<keyword evidence="1" id="KW-0808">Transferase</keyword>
<reference evidence="3 4" key="1">
    <citation type="submission" date="2021-01" db="EMBL/GenBank/DDBJ databases">
        <title>Genome public.</title>
        <authorList>
            <person name="Liu C."/>
            <person name="Sun Q."/>
        </authorList>
    </citation>
    <scope>NUCLEOTIDE SEQUENCE [LARGE SCALE GENOMIC DNA]</scope>
    <source>
        <strain evidence="3 4">JC656</strain>
    </source>
</reference>
<organism evidence="3 4">
    <name type="scientific">Sinomonas cellulolyticus</name>
    <dbReference type="NCBI Taxonomy" id="2801916"/>
    <lineage>
        <taxon>Bacteria</taxon>
        <taxon>Bacillati</taxon>
        <taxon>Actinomycetota</taxon>
        <taxon>Actinomycetes</taxon>
        <taxon>Micrococcales</taxon>
        <taxon>Micrococcaceae</taxon>
        <taxon>Sinomonas</taxon>
    </lineage>
</organism>
<evidence type="ECO:0000313" key="3">
    <source>
        <dbReference type="EMBL" id="MBL0704681.1"/>
    </source>
</evidence>
<evidence type="ECO:0000256" key="1">
    <source>
        <dbReference type="ARBA" id="ARBA00022679"/>
    </source>
</evidence>
<dbReference type="CDD" id="cd03801">
    <property type="entry name" value="GT4_PimA-like"/>
    <property type="match status" value="1"/>
</dbReference>
<feature type="domain" description="Spore protein YkvP/CgeB glycosyl transferase-like" evidence="2">
    <location>
        <begin position="210"/>
        <end position="353"/>
    </location>
</feature>
<dbReference type="Proteomes" id="UP000639051">
    <property type="component" value="Unassembled WGS sequence"/>
</dbReference>
<dbReference type="PANTHER" id="PTHR46401">
    <property type="entry name" value="GLYCOSYLTRANSFERASE WBBK-RELATED"/>
    <property type="match status" value="1"/>
</dbReference>
<protein>
    <submittedName>
        <fullName evidence="3">Glycosyltransferase family 4 protein</fullName>
    </submittedName>
</protein>
<keyword evidence="4" id="KW-1185">Reference proteome</keyword>
<evidence type="ECO:0000313" key="4">
    <source>
        <dbReference type="Proteomes" id="UP000639051"/>
    </source>
</evidence>
<dbReference type="Pfam" id="PF13524">
    <property type="entry name" value="Glyco_trans_1_2"/>
    <property type="match status" value="1"/>
</dbReference>
<sequence length="361" mass="39986">MRTGADATDPRILGLFDHNGILSRKRRLAGAPRVPGPYRVDLLDELGYELRTVLPAQGRGHRKVRDVIEHRSGLDIDMAVRAMPEAWRADAVLAMFERRAQFVARLRRRGIAPYAGRPLWAVSCWWAEELRGMNRQDSARIARDIEGIDGLLVFSTNQQEIFAETGVPAHKIHSIDFGVDPEFYSPDPTAARRFQVFSAGVDRGRDFESLIGAAELLPQTRFDIFTQPGRIARNLPANVTLHSPVDIVAHRDNLRAADLVVVPTHDLAYPTGQSVLLEASGCGACVAVTSTKAMNQYFEDGVTALAMPLHDPEGIARVIERAQSDPALRERVGANARRAVVEHFNFRRMWTEIGALITSAG</sequence>
<comment type="caution">
    <text evidence="3">The sequence shown here is derived from an EMBL/GenBank/DDBJ whole genome shotgun (WGS) entry which is preliminary data.</text>
</comment>
<evidence type="ECO:0000259" key="2">
    <source>
        <dbReference type="Pfam" id="PF13524"/>
    </source>
</evidence>
<accession>A0ABS1K307</accession>